<feature type="transmembrane region" description="Helical" evidence="5">
    <location>
        <begin position="76"/>
        <end position="98"/>
    </location>
</feature>
<evidence type="ECO:0000256" key="5">
    <source>
        <dbReference type="SAM" id="Phobius"/>
    </source>
</evidence>
<feature type="domain" description="Sodium/calcium exchanger membrane region" evidence="6">
    <location>
        <begin position="174"/>
        <end position="314"/>
    </location>
</feature>
<dbReference type="Pfam" id="PF01699">
    <property type="entry name" value="Na_Ca_ex"/>
    <property type="match status" value="2"/>
</dbReference>
<feature type="transmembrane region" description="Helical" evidence="5">
    <location>
        <begin position="238"/>
        <end position="257"/>
    </location>
</feature>
<keyword evidence="3 5" id="KW-1133">Transmembrane helix</keyword>
<accession>A0A1W9NY56</accession>
<dbReference type="AlphaFoldDB" id="A0A1W9NY56"/>
<dbReference type="Proteomes" id="UP000192520">
    <property type="component" value="Unassembled WGS sequence"/>
</dbReference>
<dbReference type="GO" id="GO:0008273">
    <property type="term" value="F:calcium, potassium:sodium antiporter activity"/>
    <property type="evidence" value="ECO:0007669"/>
    <property type="project" value="TreeGrafter"/>
</dbReference>
<dbReference type="GO" id="GO:0006874">
    <property type="term" value="P:intracellular calcium ion homeostasis"/>
    <property type="evidence" value="ECO:0007669"/>
    <property type="project" value="TreeGrafter"/>
</dbReference>
<feature type="transmembrane region" description="Helical" evidence="5">
    <location>
        <begin position="133"/>
        <end position="153"/>
    </location>
</feature>
<dbReference type="PANTHER" id="PTHR10846">
    <property type="entry name" value="SODIUM/POTASSIUM/CALCIUM EXCHANGER"/>
    <property type="match status" value="1"/>
</dbReference>
<evidence type="ECO:0000256" key="2">
    <source>
        <dbReference type="ARBA" id="ARBA00022692"/>
    </source>
</evidence>
<keyword evidence="4 5" id="KW-0472">Membrane</keyword>
<feature type="transmembrane region" description="Helical" evidence="5">
    <location>
        <begin position="199"/>
        <end position="217"/>
    </location>
</feature>
<feature type="domain" description="Sodium/calcium exchanger membrane region" evidence="6">
    <location>
        <begin position="14"/>
        <end position="152"/>
    </location>
</feature>
<evidence type="ECO:0000313" key="7">
    <source>
        <dbReference type="EMBL" id="OQX51019.1"/>
    </source>
</evidence>
<evidence type="ECO:0000256" key="3">
    <source>
        <dbReference type="ARBA" id="ARBA00022989"/>
    </source>
</evidence>
<feature type="transmembrane region" description="Helical" evidence="5">
    <location>
        <begin position="6"/>
        <end position="26"/>
    </location>
</feature>
<dbReference type="GO" id="GO:0005886">
    <property type="term" value="C:plasma membrane"/>
    <property type="evidence" value="ECO:0007669"/>
    <property type="project" value="TreeGrafter"/>
</dbReference>
<gene>
    <name evidence="7" type="ORF">B5M47_02245</name>
</gene>
<proteinExistence type="predicted"/>
<comment type="subcellular location">
    <subcellularLocation>
        <location evidence="1">Membrane</location>
        <topology evidence="1">Multi-pass membrane protein</topology>
    </subcellularLocation>
</comment>
<evidence type="ECO:0000256" key="4">
    <source>
        <dbReference type="ARBA" id="ARBA00023136"/>
    </source>
</evidence>
<dbReference type="InterPro" id="IPR004837">
    <property type="entry name" value="NaCa_Exmemb"/>
</dbReference>
<reference evidence="8" key="1">
    <citation type="submission" date="2017-03" db="EMBL/GenBank/DDBJ databases">
        <title>Novel pathways for hydrocarbon cycling and metabolic interdependencies in hydrothermal sediment communities.</title>
        <authorList>
            <person name="Dombrowski N."/>
            <person name="Seitz K."/>
            <person name="Teske A."/>
            <person name="Baker B."/>
        </authorList>
    </citation>
    <scope>NUCLEOTIDE SEQUENCE [LARGE SCALE GENOMIC DNA]</scope>
</reference>
<feature type="transmembrane region" description="Helical" evidence="5">
    <location>
        <begin position="46"/>
        <end position="70"/>
    </location>
</feature>
<feature type="transmembrane region" description="Helical" evidence="5">
    <location>
        <begin position="269"/>
        <end position="290"/>
    </location>
</feature>
<evidence type="ECO:0000259" key="6">
    <source>
        <dbReference type="Pfam" id="PF01699"/>
    </source>
</evidence>
<dbReference type="PANTHER" id="PTHR10846:SF8">
    <property type="entry name" value="INNER MEMBRANE PROTEIN YRBG"/>
    <property type="match status" value="1"/>
</dbReference>
<dbReference type="InterPro" id="IPR004481">
    <property type="entry name" value="K/Na/Ca-exchanger"/>
</dbReference>
<organism evidence="7 8">
    <name type="scientific">candidate division CPR3 bacterium 4484_211</name>
    <dbReference type="NCBI Taxonomy" id="1968527"/>
    <lineage>
        <taxon>Bacteria</taxon>
        <taxon>Bacteria division CPR3</taxon>
    </lineage>
</organism>
<evidence type="ECO:0000313" key="8">
    <source>
        <dbReference type="Proteomes" id="UP000192520"/>
    </source>
</evidence>
<comment type="caution">
    <text evidence="7">The sequence shown here is derived from an EMBL/GenBank/DDBJ whole genome shotgun (WGS) entry which is preliminary data.</text>
</comment>
<keyword evidence="2 5" id="KW-0812">Transmembrane</keyword>
<dbReference type="InterPro" id="IPR044880">
    <property type="entry name" value="NCX_ion-bd_dom_sf"/>
</dbReference>
<dbReference type="EMBL" id="MZGJ01000010">
    <property type="protein sequence ID" value="OQX51019.1"/>
    <property type="molecule type" value="Genomic_DNA"/>
</dbReference>
<evidence type="ECO:0000256" key="1">
    <source>
        <dbReference type="ARBA" id="ARBA00004141"/>
    </source>
</evidence>
<dbReference type="Gene3D" id="1.20.1420.30">
    <property type="entry name" value="NCX, central ion-binding region"/>
    <property type="match status" value="1"/>
</dbReference>
<dbReference type="GO" id="GO:0005262">
    <property type="term" value="F:calcium channel activity"/>
    <property type="evidence" value="ECO:0007669"/>
    <property type="project" value="TreeGrafter"/>
</dbReference>
<dbReference type="STRING" id="1968527.B5M47_02245"/>
<feature type="transmembrane region" description="Helical" evidence="5">
    <location>
        <begin position="302"/>
        <end position="321"/>
    </location>
</feature>
<name>A0A1W9NY56_UNCC3</name>
<protein>
    <recommendedName>
        <fullName evidence="6">Sodium/calcium exchanger membrane region domain-containing protein</fullName>
    </recommendedName>
</protein>
<feature type="transmembrane region" description="Helical" evidence="5">
    <location>
        <begin position="174"/>
        <end position="193"/>
    </location>
</feature>
<sequence length="322" mass="35183">MLYLKTMLLFLYSLLLAIASLVLIYASSKVVHSLEKLSHFFALREFSVAFILMALATSLPEVFVAISSALEKTPAIALGNALGSNILNLTLVAGIIILASKGIPARSVIVRHDALIMMAFAIAPLLLLSDKVLSRWDGTVLILFYLFYLFTLLRQRSAFKERHNHVTKTEALKSLLGFASGVAFLLGASDVLVRISREMALMLGVPLGLVGILFVALGTSLPEIAFELKASRKGNSGLALGDLVGSVVTNATLVLGITSVITPIKIPSLTIYLSSVLYLITTLISFEIFVRTDKKLVHWEGVFLIFIYVCFLLTEMSLEYLR</sequence>